<dbReference type="Proteomes" id="UP000186758">
    <property type="component" value="Unassembled WGS sequence"/>
</dbReference>
<evidence type="ECO:0000256" key="1">
    <source>
        <dbReference type="ARBA" id="ARBA00038283"/>
    </source>
</evidence>
<dbReference type="Gene3D" id="1.10.10.10">
    <property type="entry name" value="Winged helix-like DNA-binding domain superfamily/Winged helix DNA-binding domain"/>
    <property type="match status" value="2"/>
</dbReference>
<organism evidence="3 4">
    <name type="scientific">Faecalibaculum rodentium</name>
    <dbReference type="NCBI Taxonomy" id="1702221"/>
    <lineage>
        <taxon>Bacteria</taxon>
        <taxon>Bacillati</taxon>
        <taxon>Bacillota</taxon>
        <taxon>Erysipelotrichia</taxon>
        <taxon>Erysipelotrichales</taxon>
        <taxon>Erysipelotrichaceae</taxon>
        <taxon>Faecalibaculum</taxon>
    </lineage>
</organism>
<dbReference type="InterPro" id="IPR000525">
    <property type="entry name" value="Initiator_Rep_WH1"/>
</dbReference>
<comment type="caution">
    <text evidence="3">The sequence shown here is derived from an EMBL/GenBank/DDBJ whole genome shotgun (WGS) entry which is preliminary data.</text>
</comment>
<dbReference type="RefSeq" id="WP_075884700.1">
    <property type="nucleotide sequence ID" value="NZ_MPJZ01000022.1"/>
</dbReference>
<feature type="domain" description="Initiator Rep protein WH1" evidence="2">
    <location>
        <begin position="35"/>
        <end position="171"/>
    </location>
</feature>
<dbReference type="Pfam" id="PF21205">
    <property type="entry name" value="Rep3_C"/>
    <property type="match status" value="1"/>
</dbReference>
<reference evidence="3 4" key="1">
    <citation type="submission" date="2016-11" db="EMBL/GenBank/DDBJ databases">
        <title>Description of two novel members of the family Erysipelotrichaceae: Ileibacterium lipovorans gen. nov., sp. nov. and Dubosiella newyorkensis, gen. nov., sp. nov.</title>
        <authorList>
            <person name="Cox L.M."/>
            <person name="Sohn J."/>
            <person name="Tyrrell K.L."/>
            <person name="Citron D.M."/>
            <person name="Lawson P.A."/>
            <person name="Patel N.B."/>
            <person name="Iizumi T."/>
            <person name="Perez-Perez G.I."/>
            <person name="Goldstein E.J."/>
            <person name="Blaser M.J."/>
        </authorList>
    </citation>
    <scope>NUCLEOTIDE SEQUENCE [LARGE SCALE GENOMIC DNA]</scope>
    <source>
        <strain evidence="3 4">NYU-BL-K8</strain>
    </source>
</reference>
<dbReference type="EMBL" id="MPJZ01000022">
    <property type="protein sequence ID" value="OLU46705.1"/>
    <property type="molecule type" value="Genomic_DNA"/>
</dbReference>
<gene>
    <name evidence="3" type="ORF">BO223_01720</name>
</gene>
<dbReference type="InterPro" id="IPR036390">
    <property type="entry name" value="WH_DNA-bd_sf"/>
</dbReference>
<dbReference type="GO" id="GO:0006270">
    <property type="term" value="P:DNA replication initiation"/>
    <property type="evidence" value="ECO:0007669"/>
    <property type="project" value="InterPro"/>
</dbReference>
<dbReference type="InterPro" id="IPR036388">
    <property type="entry name" value="WH-like_DNA-bd_sf"/>
</dbReference>
<evidence type="ECO:0000313" key="4">
    <source>
        <dbReference type="Proteomes" id="UP000186758"/>
    </source>
</evidence>
<dbReference type="GO" id="GO:0003887">
    <property type="term" value="F:DNA-directed DNA polymerase activity"/>
    <property type="evidence" value="ECO:0007669"/>
    <property type="project" value="InterPro"/>
</dbReference>
<evidence type="ECO:0000259" key="2">
    <source>
        <dbReference type="Pfam" id="PF01051"/>
    </source>
</evidence>
<proteinExistence type="inferred from homology"/>
<dbReference type="SUPFAM" id="SSF46785">
    <property type="entry name" value="Winged helix' DNA-binding domain"/>
    <property type="match status" value="2"/>
</dbReference>
<name>A0A1Q9YMV6_9FIRM</name>
<protein>
    <recommendedName>
        <fullName evidence="2">Initiator Rep protein WH1 domain-containing protein</fullName>
    </recommendedName>
</protein>
<sequence>MKESSPISKEYQGDIWRDCKPLSPDNTFKNALAVMDNLVARATTRWTLAESKIFICALSKIKTRDEDNWVRLPKKDLCELLELKNWNPRDLRKLIQNVAKKSWVELGSDEEFSDGFLIYKAKTDRWNVYLRFEMEYLPLLDQLSEQFTQIYVESIAGLSHKASYNLYLYLKSWGNPNYLQTEKKIPKAEIQKIFNLKEGQYWRNWGTDKARFHWADFEKYCLKPAIEEINAGVPGTSEIYIDHWEKVKKGKAVLGYDFFFTLVDKHGLPQ</sequence>
<dbReference type="AlphaFoldDB" id="A0A1Q9YMV6"/>
<evidence type="ECO:0000313" key="3">
    <source>
        <dbReference type="EMBL" id="OLU46705.1"/>
    </source>
</evidence>
<accession>A0A1Q9YMV6</accession>
<comment type="similarity">
    <text evidence="1">Belongs to the initiator RepB protein family.</text>
</comment>
<dbReference type="Pfam" id="PF01051">
    <property type="entry name" value="Rep3_N"/>
    <property type="match status" value="1"/>
</dbReference>